<dbReference type="Pfam" id="PF07748">
    <property type="entry name" value="Glyco_hydro_38C"/>
    <property type="match status" value="1"/>
</dbReference>
<keyword evidence="4 8" id="KW-0862">Zinc</keyword>
<dbReference type="InterPro" id="IPR011682">
    <property type="entry name" value="Glyco_hydro_38_C"/>
</dbReference>
<comment type="cofactor">
    <cofactor evidence="8">
        <name>Zn(2+)</name>
        <dbReference type="ChEBI" id="CHEBI:29105"/>
    </cofactor>
    <text evidence="8">Binds 1 zinc ion per subunit.</text>
</comment>
<evidence type="ECO:0000256" key="7">
    <source>
        <dbReference type="ARBA" id="ARBA00093232"/>
    </source>
</evidence>
<dbReference type="AlphaFoldDB" id="A0A8W8M516"/>
<dbReference type="GO" id="GO:0000139">
    <property type="term" value="C:Golgi membrane"/>
    <property type="evidence" value="ECO:0007669"/>
    <property type="project" value="TreeGrafter"/>
</dbReference>
<dbReference type="InterPro" id="IPR000602">
    <property type="entry name" value="Glyco_hydro_38_N"/>
</dbReference>
<dbReference type="OrthoDB" id="10261055at2759"/>
<dbReference type="InterPro" id="IPR050843">
    <property type="entry name" value="Glycosyl_Hydrlase_38"/>
</dbReference>
<dbReference type="PANTHER" id="PTHR11607">
    <property type="entry name" value="ALPHA-MANNOSIDASE"/>
    <property type="match status" value="1"/>
</dbReference>
<dbReference type="SUPFAM" id="SSF88713">
    <property type="entry name" value="Glycoside hydrolase/deacetylase"/>
    <property type="match status" value="1"/>
</dbReference>
<dbReference type="Pfam" id="PF09261">
    <property type="entry name" value="Alpha-mann_mid"/>
    <property type="match status" value="1"/>
</dbReference>
<organism evidence="10 11">
    <name type="scientific">Magallana gigas</name>
    <name type="common">Pacific oyster</name>
    <name type="synonym">Crassostrea gigas</name>
    <dbReference type="NCBI Taxonomy" id="29159"/>
    <lineage>
        <taxon>Eukaryota</taxon>
        <taxon>Metazoa</taxon>
        <taxon>Spiralia</taxon>
        <taxon>Lophotrochozoa</taxon>
        <taxon>Mollusca</taxon>
        <taxon>Bivalvia</taxon>
        <taxon>Autobranchia</taxon>
        <taxon>Pteriomorphia</taxon>
        <taxon>Ostreida</taxon>
        <taxon>Ostreoidea</taxon>
        <taxon>Ostreidae</taxon>
        <taxon>Magallana</taxon>
    </lineage>
</organism>
<accession>A0A8W8M516</accession>
<dbReference type="EnsemblMetazoa" id="G3176.11">
    <property type="protein sequence ID" value="G3176.11:cds"/>
    <property type="gene ID" value="G3176"/>
</dbReference>
<dbReference type="Gene3D" id="3.20.110.10">
    <property type="entry name" value="Glycoside hydrolase 38, N terminal domain"/>
    <property type="match status" value="1"/>
</dbReference>
<comment type="catalytic activity">
    <reaction evidence="7">
        <text>N(4)-{beta-D-GlcNAc-(1-&gt;2)-alpha-D-Man-(1-&gt;3)-[alpha-D-Man-(1-&gt;3)-[alpha-D-Man-(1-&gt;6)]-alpha-D-Man-(1-&gt;6)]-beta-D-Man-(1-&gt;4)-beta-D-GlcNAc-(1-&gt;4)-beta-D-GlcNAc}-L-asparaginyl-[protein] + 2 H2O = 2 alpha-D-mannopyranose + an N(4)-{beta-D-GlcNAc-(1-&gt;2)-alpha-D-Man-(1-&gt;3)-[alpha-D-Man-(1-&gt;6)]-beta-D-Man-(1-&gt;4)-beta-D-GlcNAc-(1-&gt;4)-beta-D-GlcNAc}-L-asparaginyl-[protein]</text>
        <dbReference type="Rhea" id="RHEA:56052"/>
        <dbReference type="Rhea" id="RHEA-COMP:14368"/>
        <dbReference type="Rhea" id="RHEA-COMP:14369"/>
        <dbReference type="ChEBI" id="CHEBI:15377"/>
        <dbReference type="ChEBI" id="CHEBI:28729"/>
        <dbReference type="ChEBI" id="CHEBI:60615"/>
        <dbReference type="ChEBI" id="CHEBI:60625"/>
        <dbReference type="EC" id="3.2.1.114"/>
    </reaction>
</comment>
<evidence type="ECO:0000256" key="6">
    <source>
        <dbReference type="ARBA" id="ARBA00059516"/>
    </source>
</evidence>
<dbReference type="InterPro" id="IPR013780">
    <property type="entry name" value="Glyco_hydro_b"/>
</dbReference>
<keyword evidence="2 8" id="KW-0479">Metal-binding</keyword>
<dbReference type="SUPFAM" id="SSF88688">
    <property type="entry name" value="Families 57/38 glycoside transferase middle domain"/>
    <property type="match status" value="1"/>
</dbReference>
<proteinExistence type="inferred from homology"/>
<dbReference type="FunFam" id="1.20.1270.50:FF:000001">
    <property type="entry name" value="Alpha-mannosidase"/>
    <property type="match status" value="1"/>
</dbReference>
<dbReference type="InterPro" id="IPR027291">
    <property type="entry name" value="Glyco_hydro_38_N_sf"/>
</dbReference>
<reference evidence="10" key="1">
    <citation type="submission" date="2022-08" db="UniProtKB">
        <authorList>
            <consortium name="EnsemblMetazoa"/>
        </authorList>
    </citation>
    <scope>IDENTIFICATION</scope>
    <source>
        <strain evidence="10">05x7-T-G4-1.051#20</strain>
    </source>
</reference>
<feature type="domain" description="Glycoside hydrolase family 38 central" evidence="9">
    <location>
        <begin position="441"/>
        <end position="527"/>
    </location>
</feature>
<dbReference type="GO" id="GO:0046872">
    <property type="term" value="F:metal ion binding"/>
    <property type="evidence" value="ECO:0007669"/>
    <property type="project" value="UniProtKB-KW"/>
</dbReference>
<evidence type="ECO:0000256" key="5">
    <source>
        <dbReference type="ARBA" id="ARBA00023295"/>
    </source>
</evidence>
<evidence type="ECO:0000313" key="10">
    <source>
        <dbReference type="EnsemblMetazoa" id="G3176.10:cds"/>
    </source>
</evidence>
<dbReference type="InterPro" id="IPR037094">
    <property type="entry name" value="Glyco_hydro_38_cen_sf"/>
</dbReference>
<evidence type="ECO:0000256" key="2">
    <source>
        <dbReference type="ARBA" id="ARBA00022723"/>
    </source>
</evidence>
<dbReference type="InterPro" id="IPR011013">
    <property type="entry name" value="Gal_mutarotase_sf_dom"/>
</dbReference>
<keyword evidence="3 8" id="KW-0378">Hydrolase</keyword>
<protein>
    <recommendedName>
        <fullName evidence="8">Alpha-mannosidase</fullName>
        <ecNumber evidence="8">3.2.1.-</ecNumber>
    </recommendedName>
</protein>
<dbReference type="OMA" id="MASEAMI"/>
<evidence type="ECO:0000256" key="3">
    <source>
        <dbReference type="ARBA" id="ARBA00022801"/>
    </source>
</evidence>
<dbReference type="PANTHER" id="PTHR11607:SF70">
    <property type="entry name" value="ALPHA-MANNOSIDASE"/>
    <property type="match status" value="1"/>
</dbReference>
<dbReference type="Gene3D" id="1.20.1270.50">
    <property type="entry name" value="Glycoside hydrolase family 38, central domain"/>
    <property type="match status" value="1"/>
</dbReference>
<dbReference type="GO" id="GO:0030246">
    <property type="term" value="F:carbohydrate binding"/>
    <property type="evidence" value="ECO:0007669"/>
    <property type="project" value="InterPro"/>
</dbReference>
<dbReference type="InterPro" id="IPR015341">
    <property type="entry name" value="Glyco_hydro_38_cen"/>
</dbReference>
<evidence type="ECO:0000259" key="9">
    <source>
        <dbReference type="SMART" id="SM00872"/>
    </source>
</evidence>
<dbReference type="InterPro" id="IPR011330">
    <property type="entry name" value="Glyco_hydro/deAcase_b/a-brl"/>
</dbReference>
<name>A0A8W8M516_MAGGI</name>
<dbReference type="Gene3D" id="2.60.40.1180">
    <property type="entry name" value="Golgi alpha-mannosidase II"/>
    <property type="match status" value="1"/>
</dbReference>
<evidence type="ECO:0000313" key="11">
    <source>
        <dbReference type="Proteomes" id="UP000005408"/>
    </source>
</evidence>
<dbReference type="EnsemblMetazoa" id="G3176.10">
    <property type="protein sequence ID" value="G3176.10:cds"/>
    <property type="gene ID" value="G3176"/>
</dbReference>
<dbReference type="InterPro" id="IPR028995">
    <property type="entry name" value="Glyco_hydro_57/38_cen_sf"/>
</dbReference>
<comment type="similarity">
    <text evidence="1 8">Belongs to the glycosyl hydrolase 38 family.</text>
</comment>
<evidence type="ECO:0000256" key="8">
    <source>
        <dbReference type="RuleBase" id="RU361199"/>
    </source>
</evidence>
<dbReference type="GO" id="GO:0004572">
    <property type="term" value="F:mannosyl-oligosaccharide 1,3-1,6-alpha-mannosidase activity"/>
    <property type="evidence" value="ECO:0007669"/>
    <property type="project" value="UniProtKB-EC"/>
</dbReference>
<dbReference type="GO" id="GO:0006013">
    <property type="term" value="P:mannose metabolic process"/>
    <property type="evidence" value="ECO:0007669"/>
    <property type="project" value="InterPro"/>
</dbReference>
<comment type="function">
    <text evidence="6">Catalyzes the first committed step in the biosynthesis of complex N-glycans. It controls conversion of high mannose to complex N-glycans; the final hydrolytic step in the N-glycan maturation pathway.</text>
</comment>
<dbReference type="EnsemblMetazoa" id="G3176.9">
    <property type="protein sequence ID" value="G3176.9:cds"/>
    <property type="gene ID" value="G3176"/>
</dbReference>
<sequence>MKLRQRVVLTSLVCVALTIVVLYKLSQRKSVTEMIGNLPRFNFPGAGDTLVFSGSCVGKRVTSDYMVEEMYDEMNFTTNTRKSGGLYVLHEKSEGYKRHQKKGNEPLQIIVVPHSHNDPGWLWTLETYYTVRTRSILTNTVLFLEKYPDFRMIWTETIFLDIWWKESPLDMQNKFKDLVKQGRIEILSGGWVSVDEATTHYTAVIDQLVEGHLWIKEILGVTPNISWSIDPFGYSTSLPYLWYKAGMSDMTILRVHGALKQYMGHRHVMTFNWRQPWDLSGKNDILCHVEPYTLYNIEYSCGPDQEVCAVMDFGRRAGLPDDKNQAIPIGDGGRQAKNLHEYASMVADQYRKKAAHYQHDVLLMPHGDDFRYIMDHEFQSNYVNMKKLMDHINSRKELNIQMRFGTVGEYFDEVHKSIAKYGQPDKSLTGDFFTYTDRDDEYWSGYYTSRPFDKRMIRYLLEVLKTAEMLTSFAVYRAEQQGYPYKNVQAVLKNLQDARRTHGLVQHHDAITGTSAHPTVVDFENRITAAITQLQGVISRDIESLLLKETANTNINIAPIHFQSKPTDPLEKRTVAVSESGTQVIFTNSYTQKRKDYVSLIVNSPTIKVFDQHDKEVLGVQINPCWYNQKTIAKGMFEAIFPVEIQAMSFAIFVLKRSKNSSPHYSGVKVINGKVISPLPDIFKPEEANPTQEGFTVNTRQLDVTFSKKGLLKSVCRKGKNEKLCTDIKVGWHWYKGVNSNAYCFGTDGTKTRLFVEDVMVRVVSGLYSTTVIINHALLQHTTTIYNTNDIHGKYVYIENVATLLLAEDRDKELFMELQTSVQNPNMQYYTDSNSFQLISRQTRKNYPMPANIFPVTSMAVLEDPETRLMVHVAQPLGVGSFRSGSLEFLIDRVPTSSGKGLEEPVTDNKPTVSKFIIQVESFNKEEPLTKDHRLRLAHPSMESFLINDFLQHPLLPFVASRKYETKELSFLKSDFPCNLVIANLKTFISEQQNSLGTGLTLHQREPSCRVSSANPPCSSAVSRLKLYDIFTDLTVKNAQRMSLTYLHEKEALTPNSEVNINSMELESFKIQWS</sequence>
<dbReference type="EnsemblMetazoa" id="G3176.2">
    <property type="protein sequence ID" value="G3176.2:cds"/>
    <property type="gene ID" value="G3176"/>
</dbReference>
<dbReference type="Proteomes" id="UP000005408">
    <property type="component" value="Unassembled WGS sequence"/>
</dbReference>
<dbReference type="GO" id="GO:0006491">
    <property type="term" value="P:N-glycan processing"/>
    <property type="evidence" value="ECO:0007669"/>
    <property type="project" value="TreeGrafter"/>
</dbReference>
<dbReference type="SMART" id="SM00872">
    <property type="entry name" value="Alpha-mann_mid"/>
    <property type="match status" value="1"/>
</dbReference>
<keyword evidence="11" id="KW-1185">Reference proteome</keyword>
<dbReference type="SUPFAM" id="SSF74650">
    <property type="entry name" value="Galactose mutarotase-like"/>
    <property type="match status" value="1"/>
</dbReference>
<dbReference type="Gene3D" id="2.70.98.30">
    <property type="entry name" value="Golgi alpha-mannosidase II, domain 4"/>
    <property type="match status" value="1"/>
</dbReference>
<dbReference type="Pfam" id="PF01074">
    <property type="entry name" value="Glyco_hydro_38N"/>
    <property type="match status" value="1"/>
</dbReference>
<keyword evidence="5 8" id="KW-0326">Glycosidase</keyword>
<evidence type="ECO:0000256" key="1">
    <source>
        <dbReference type="ARBA" id="ARBA00009792"/>
    </source>
</evidence>
<evidence type="ECO:0000256" key="4">
    <source>
        <dbReference type="ARBA" id="ARBA00022833"/>
    </source>
</evidence>
<dbReference type="EC" id="3.2.1.-" evidence="8"/>